<evidence type="ECO:0000313" key="1">
    <source>
        <dbReference type="EMBL" id="MEU8136050.1"/>
    </source>
</evidence>
<gene>
    <name evidence="1" type="ORF">AB0C36_21365</name>
</gene>
<evidence type="ECO:0000313" key="2">
    <source>
        <dbReference type="Proteomes" id="UP001551482"/>
    </source>
</evidence>
<accession>A0ABV3DJW1</accession>
<dbReference type="Proteomes" id="UP001551482">
    <property type="component" value="Unassembled WGS sequence"/>
</dbReference>
<dbReference type="RefSeq" id="WP_358356277.1">
    <property type="nucleotide sequence ID" value="NZ_JBEZFP010000055.1"/>
</dbReference>
<keyword evidence="2" id="KW-1185">Reference proteome</keyword>
<name>A0ABV3DJW1_9ACTN</name>
<sequence length="145" mass="16075">MAEMTRDEHVAVIRDFLKAADEVGNLDADEHLKKATVEALIYIGDQLGKLFERLGPPPVEAAPLWVPEHKGCYRRAGGWALILFDEPTPGREEIGWYLFGPGMGPNGYWTTTTLTGAQATANRVIEVYYANFTPERFGGQFEGDS</sequence>
<proteinExistence type="predicted"/>
<protein>
    <submittedName>
        <fullName evidence="1">Uncharacterized protein</fullName>
    </submittedName>
</protein>
<organism evidence="1 2">
    <name type="scientific">Streptodolium elevatio</name>
    <dbReference type="NCBI Taxonomy" id="3157996"/>
    <lineage>
        <taxon>Bacteria</taxon>
        <taxon>Bacillati</taxon>
        <taxon>Actinomycetota</taxon>
        <taxon>Actinomycetes</taxon>
        <taxon>Kitasatosporales</taxon>
        <taxon>Streptomycetaceae</taxon>
        <taxon>Streptodolium</taxon>
    </lineage>
</organism>
<reference evidence="1 2" key="1">
    <citation type="submission" date="2024-06" db="EMBL/GenBank/DDBJ databases">
        <title>The Natural Products Discovery Center: Release of the First 8490 Sequenced Strains for Exploring Actinobacteria Biosynthetic Diversity.</title>
        <authorList>
            <person name="Kalkreuter E."/>
            <person name="Kautsar S.A."/>
            <person name="Yang D."/>
            <person name="Bader C.D."/>
            <person name="Teijaro C.N."/>
            <person name="Fluegel L."/>
            <person name="Davis C.M."/>
            <person name="Simpson J.R."/>
            <person name="Lauterbach L."/>
            <person name="Steele A.D."/>
            <person name="Gui C."/>
            <person name="Meng S."/>
            <person name="Li G."/>
            <person name="Viehrig K."/>
            <person name="Ye F."/>
            <person name="Su P."/>
            <person name="Kiefer A.F."/>
            <person name="Nichols A."/>
            <person name="Cepeda A.J."/>
            <person name="Yan W."/>
            <person name="Fan B."/>
            <person name="Jiang Y."/>
            <person name="Adhikari A."/>
            <person name="Zheng C.-J."/>
            <person name="Schuster L."/>
            <person name="Cowan T.M."/>
            <person name="Smanski M.J."/>
            <person name="Chevrette M.G."/>
            <person name="De Carvalho L.P.S."/>
            <person name="Shen B."/>
        </authorList>
    </citation>
    <scope>NUCLEOTIDE SEQUENCE [LARGE SCALE GENOMIC DNA]</scope>
    <source>
        <strain evidence="1 2">NPDC048946</strain>
    </source>
</reference>
<dbReference type="EMBL" id="JBEZFP010000055">
    <property type="protein sequence ID" value="MEU8136050.1"/>
    <property type="molecule type" value="Genomic_DNA"/>
</dbReference>
<comment type="caution">
    <text evidence="1">The sequence shown here is derived from an EMBL/GenBank/DDBJ whole genome shotgun (WGS) entry which is preliminary data.</text>
</comment>